<dbReference type="PROSITE" id="PS01348">
    <property type="entry name" value="MRAY_2"/>
    <property type="match status" value="1"/>
</dbReference>
<dbReference type="EMBL" id="FNNZ01000019">
    <property type="protein sequence ID" value="SDX27285.1"/>
    <property type="molecule type" value="Genomic_DNA"/>
</dbReference>
<evidence type="ECO:0000256" key="2">
    <source>
        <dbReference type="ARBA" id="ARBA00022475"/>
    </source>
</evidence>
<dbReference type="OrthoDB" id="9783652at2"/>
<keyword evidence="7" id="KW-0479">Metal-binding</keyword>
<proteinExistence type="predicted"/>
<feature type="transmembrane region" description="Helical" evidence="8">
    <location>
        <begin position="45"/>
        <end position="65"/>
    </location>
</feature>
<dbReference type="InterPro" id="IPR000715">
    <property type="entry name" value="Glycosyl_transferase_4"/>
</dbReference>
<dbReference type="Pfam" id="PF00953">
    <property type="entry name" value="Glycos_transf_4"/>
    <property type="match status" value="1"/>
</dbReference>
<keyword evidence="10" id="KW-1185">Reference proteome</keyword>
<comment type="cofactor">
    <cofactor evidence="7">
        <name>Mg(2+)</name>
        <dbReference type="ChEBI" id="CHEBI:18420"/>
    </cofactor>
</comment>
<evidence type="ECO:0000256" key="7">
    <source>
        <dbReference type="PIRSR" id="PIRSR600715-1"/>
    </source>
</evidence>
<accession>A0A1H3ACJ1</accession>
<evidence type="ECO:0000256" key="3">
    <source>
        <dbReference type="ARBA" id="ARBA00022679"/>
    </source>
</evidence>
<reference evidence="10" key="1">
    <citation type="submission" date="2016-10" db="EMBL/GenBank/DDBJ databases">
        <authorList>
            <person name="Varghese N."/>
            <person name="Submissions S."/>
        </authorList>
    </citation>
    <scope>NUCLEOTIDE SEQUENCE [LARGE SCALE GENOMIC DNA]</scope>
    <source>
        <strain evidence="10">DSM 217</strain>
    </source>
</reference>
<organism evidence="9 10">
    <name type="scientific">Thiocapsa roseopersicina</name>
    <dbReference type="NCBI Taxonomy" id="1058"/>
    <lineage>
        <taxon>Bacteria</taxon>
        <taxon>Pseudomonadati</taxon>
        <taxon>Pseudomonadota</taxon>
        <taxon>Gammaproteobacteria</taxon>
        <taxon>Chromatiales</taxon>
        <taxon>Chromatiaceae</taxon>
        <taxon>Thiocapsa</taxon>
    </lineage>
</organism>
<keyword evidence="3 9" id="KW-0808">Transferase</keyword>
<evidence type="ECO:0000256" key="4">
    <source>
        <dbReference type="ARBA" id="ARBA00022692"/>
    </source>
</evidence>
<dbReference type="PANTHER" id="PTHR22926:SF3">
    <property type="entry name" value="UNDECAPRENYL-PHOSPHATE ALPHA-N-ACETYLGLUCOSAMINYL 1-PHOSPHATE TRANSFERASE"/>
    <property type="match status" value="1"/>
</dbReference>
<feature type="transmembrane region" description="Helical" evidence="8">
    <location>
        <begin position="6"/>
        <end position="24"/>
    </location>
</feature>
<sequence length="173" mass="18462">MLVVASILSSALAAWILLRGLYPLSYRIGLLDRPDRKRKRHERPVPLIGGIAIYGGILAGSLWWLPLSSSHLFMLLGAGLLVALGAFDDRFKLGVGVRFLGQSMSALLMIFGADVQLDSFGNLLGNGPVVLGALAVPLTLIAIVGMINAFNMIDGMDGLAGGLTLMRKGIRRH</sequence>
<dbReference type="PANTHER" id="PTHR22926">
    <property type="entry name" value="PHOSPHO-N-ACETYLMURAMOYL-PENTAPEPTIDE-TRANSFERASE"/>
    <property type="match status" value="1"/>
</dbReference>
<keyword evidence="4 8" id="KW-0812">Transmembrane</keyword>
<dbReference type="GO" id="GO:0016780">
    <property type="term" value="F:phosphotransferase activity, for other substituted phosphate groups"/>
    <property type="evidence" value="ECO:0007669"/>
    <property type="project" value="InterPro"/>
</dbReference>
<keyword evidence="6 8" id="KW-0472">Membrane</keyword>
<dbReference type="STRING" id="1058.SAMN05421783_11927"/>
<keyword evidence="5 8" id="KW-1133">Transmembrane helix</keyword>
<feature type="transmembrane region" description="Helical" evidence="8">
    <location>
        <begin position="99"/>
        <end position="117"/>
    </location>
</feature>
<dbReference type="RefSeq" id="WP_093035307.1">
    <property type="nucleotide sequence ID" value="NZ_FNNZ01000019.1"/>
</dbReference>
<protein>
    <submittedName>
        <fullName evidence="9">UDP-GlcNAc:undecaprenyl-phosphate GlcNAc-1-phosphate transferase</fullName>
    </submittedName>
</protein>
<feature type="transmembrane region" description="Helical" evidence="8">
    <location>
        <begin position="71"/>
        <end position="87"/>
    </location>
</feature>
<evidence type="ECO:0000313" key="9">
    <source>
        <dbReference type="EMBL" id="SDX27285.1"/>
    </source>
</evidence>
<feature type="binding site" evidence="7">
    <location>
        <position position="151"/>
    </location>
    <ligand>
        <name>Mg(2+)</name>
        <dbReference type="ChEBI" id="CHEBI:18420"/>
    </ligand>
</feature>
<evidence type="ECO:0000256" key="8">
    <source>
        <dbReference type="SAM" id="Phobius"/>
    </source>
</evidence>
<dbReference type="GO" id="GO:0009103">
    <property type="term" value="P:lipopolysaccharide biosynthetic process"/>
    <property type="evidence" value="ECO:0007669"/>
    <property type="project" value="TreeGrafter"/>
</dbReference>
<evidence type="ECO:0000313" key="10">
    <source>
        <dbReference type="Proteomes" id="UP000198816"/>
    </source>
</evidence>
<comment type="subcellular location">
    <subcellularLocation>
        <location evidence="1">Cell membrane</location>
        <topology evidence="1">Multi-pass membrane protein</topology>
    </subcellularLocation>
</comment>
<evidence type="ECO:0000256" key="1">
    <source>
        <dbReference type="ARBA" id="ARBA00004651"/>
    </source>
</evidence>
<keyword evidence="7" id="KW-0460">Magnesium</keyword>
<evidence type="ECO:0000256" key="5">
    <source>
        <dbReference type="ARBA" id="ARBA00022989"/>
    </source>
</evidence>
<dbReference type="GO" id="GO:0005886">
    <property type="term" value="C:plasma membrane"/>
    <property type="evidence" value="ECO:0007669"/>
    <property type="project" value="UniProtKB-SubCell"/>
</dbReference>
<dbReference type="GO" id="GO:0071555">
    <property type="term" value="P:cell wall organization"/>
    <property type="evidence" value="ECO:0007669"/>
    <property type="project" value="TreeGrafter"/>
</dbReference>
<keyword evidence="2" id="KW-1003">Cell membrane</keyword>
<dbReference type="GO" id="GO:0044038">
    <property type="term" value="P:cell wall macromolecule biosynthetic process"/>
    <property type="evidence" value="ECO:0007669"/>
    <property type="project" value="TreeGrafter"/>
</dbReference>
<gene>
    <name evidence="9" type="ORF">SAMN05421783_11927</name>
</gene>
<name>A0A1H3ACJ1_THIRO</name>
<feature type="transmembrane region" description="Helical" evidence="8">
    <location>
        <begin position="129"/>
        <end position="150"/>
    </location>
</feature>
<evidence type="ECO:0000256" key="6">
    <source>
        <dbReference type="ARBA" id="ARBA00023136"/>
    </source>
</evidence>
<dbReference type="Proteomes" id="UP000198816">
    <property type="component" value="Unassembled WGS sequence"/>
</dbReference>
<dbReference type="AlphaFoldDB" id="A0A1H3ACJ1"/>
<dbReference type="GO" id="GO:0046872">
    <property type="term" value="F:metal ion binding"/>
    <property type="evidence" value="ECO:0007669"/>
    <property type="project" value="UniProtKB-KW"/>
</dbReference>
<dbReference type="InterPro" id="IPR018480">
    <property type="entry name" value="PNAcMuramoyl-5peptid_Trfase_CS"/>
</dbReference>